<evidence type="ECO:0000259" key="1">
    <source>
        <dbReference type="Pfam" id="PF00899"/>
    </source>
</evidence>
<dbReference type="Proteomes" id="UP000199672">
    <property type="component" value="Unassembled WGS sequence"/>
</dbReference>
<dbReference type="InterPro" id="IPR046741">
    <property type="entry name" value="DUF6791"/>
</dbReference>
<gene>
    <name evidence="3" type="ORF">SAMN05216297_101389</name>
</gene>
<dbReference type="Pfam" id="PF00899">
    <property type="entry name" value="ThiF"/>
    <property type="match status" value="1"/>
</dbReference>
<accession>A0A1I1KNV7</accession>
<dbReference type="OrthoDB" id="8773615at2"/>
<dbReference type="Pfam" id="PF20590">
    <property type="entry name" value="DUF6791"/>
    <property type="match status" value="1"/>
</dbReference>
<evidence type="ECO:0000259" key="2">
    <source>
        <dbReference type="Pfam" id="PF20590"/>
    </source>
</evidence>
<evidence type="ECO:0000313" key="4">
    <source>
        <dbReference type="Proteomes" id="UP000199672"/>
    </source>
</evidence>
<dbReference type="NCBIfam" id="NF004804">
    <property type="entry name" value="PRK06153.1-3"/>
    <property type="match status" value="1"/>
</dbReference>
<name>A0A1I1KNV7_9FLAO</name>
<dbReference type="InterPro" id="IPR035985">
    <property type="entry name" value="Ubiquitin-activating_enz"/>
</dbReference>
<dbReference type="EMBL" id="FOMH01000001">
    <property type="protein sequence ID" value="SFC59813.1"/>
    <property type="molecule type" value="Genomic_DNA"/>
</dbReference>
<protein>
    <submittedName>
        <fullName evidence="3">ThiF family protein</fullName>
    </submittedName>
</protein>
<feature type="domain" description="DUF6791" evidence="2">
    <location>
        <begin position="11"/>
        <end position="161"/>
    </location>
</feature>
<dbReference type="NCBIfam" id="NF004805">
    <property type="entry name" value="PRK06153.1-4"/>
    <property type="match status" value="1"/>
</dbReference>
<dbReference type="AlphaFoldDB" id="A0A1I1KNV7"/>
<dbReference type="CDD" id="cd01483">
    <property type="entry name" value="E1_enzyme_family"/>
    <property type="match status" value="1"/>
</dbReference>
<evidence type="ECO:0000313" key="3">
    <source>
        <dbReference type="EMBL" id="SFC59813.1"/>
    </source>
</evidence>
<dbReference type="Gene3D" id="3.40.50.720">
    <property type="entry name" value="NAD(P)-binding Rossmann-like Domain"/>
    <property type="match status" value="1"/>
</dbReference>
<reference evidence="4" key="1">
    <citation type="submission" date="2016-10" db="EMBL/GenBank/DDBJ databases">
        <authorList>
            <person name="Varghese N."/>
            <person name="Submissions S."/>
        </authorList>
    </citation>
    <scope>NUCLEOTIDE SEQUENCE [LARGE SCALE GENOMIC DNA]</scope>
    <source>
        <strain evidence="4">CGMCC 1.10370</strain>
    </source>
</reference>
<dbReference type="SUPFAM" id="SSF69572">
    <property type="entry name" value="Activating enzymes of the ubiquitin-like proteins"/>
    <property type="match status" value="1"/>
</dbReference>
<dbReference type="RefSeq" id="WP_091490437.1">
    <property type="nucleotide sequence ID" value="NZ_FOMH01000001.1"/>
</dbReference>
<keyword evidence="4" id="KW-1185">Reference proteome</keyword>
<dbReference type="STRING" id="739143.SAMN05216297_101389"/>
<feature type="domain" description="THIF-type NAD/FAD binding fold" evidence="1">
    <location>
        <begin position="173"/>
        <end position="300"/>
    </location>
</feature>
<dbReference type="InterPro" id="IPR000594">
    <property type="entry name" value="ThiF_NAD_FAD-bd"/>
</dbReference>
<proteinExistence type="predicted"/>
<organism evidence="3 4">
    <name type="scientific">Flavobacterium phragmitis</name>
    <dbReference type="NCBI Taxonomy" id="739143"/>
    <lineage>
        <taxon>Bacteria</taxon>
        <taxon>Pseudomonadati</taxon>
        <taxon>Bacteroidota</taxon>
        <taxon>Flavobacteriia</taxon>
        <taxon>Flavobacteriales</taxon>
        <taxon>Flavobacteriaceae</taxon>
        <taxon>Flavobacterium</taxon>
    </lineage>
</organism>
<sequence length="393" mass="44190">MLQPQINLSLDLKKLRDEGYELEINGGYVCAHHIPYVNEKKEIGFGVLICPLNLASEFQTSRPPDHTMFFMGEVPCHKDGKRMDEILNSSPNQMLLEGIVGNHLFSSKPSKGNYDDYYEKFTKYVQIISVPAKSLDSSVTATTFKPFVGNQTTSVFNYFDTNSSRANIMKLNEKFGGQKIAIIGLGGTGSYILDQVAKNHVDEIHLFDADDFSQHNAFRSPGAPSLDELNDMKKKAVYFSEIYSKMHKGIVPHIEYVTRDNIHLLEEMSFVFICIDNNSAKKLIVKELTKLKISFIDVGLGVQLVDDKLIGIVRTTVGTAGKNDHLLKRIPFEEAVVNEYVTNIQIADLNALNAILAVIKWKKISGFYQDLVEEFHSTYSINVAELTNGDYQI</sequence>
<dbReference type="GO" id="GO:0008641">
    <property type="term" value="F:ubiquitin-like modifier activating enzyme activity"/>
    <property type="evidence" value="ECO:0007669"/>
    <property type="project" value="InterPro"/>
</dbReference>